<comment type="caution">
    <text evidence="1">The sequence shown here is derived from an EMBL/GenBank/DDBJ whole genome shotgun (WGS) entry which is preliminary data.</text>
</comment>
<reference evidence="1" key="1">
    <citation type="submission" date="2022-07" db="EMBL/GenBank/DDBJ databases">
        <title>Genome Sequence of Phlebia brevispora.</title>
        <authorList>
            <person name="Buettner E."/>
        </authorList>
    </citation>
    <scope>NUCLEOTIDE SEQUENCE</scope>
    <source>
        <strain evidence="1">MPL23</strain>
    </source>
</reference>
<name>A0ACC1T3P9_9APHY</name>
<gene>
    <name evidence="1" type="ORF">NM688_g4154</name>
</gene>
<accession>A0ACC1T3P9</accession>
<dbReference type="EMBL" id="JANHOG010000662">
    <property type="protein sequence ID" value="KAJ3552430.1"/>
    <property type="molecule type" value="Genomic_DNA"/>
</dbReference>
<sequence>MSMTMDMPGMSTSTPSADTSGMDMMMTPWLHFVGGDNLFFKTLNPSSHGAIAGACIVLGFLAIFERWFASVRGVLEVHWYHSAHNQVKSKVADEGDRLSTSPTPDKEHDVVKGDVDSLKGASSARVYPSRGSRVSRLSPPFILSHDIPRGVGFAFQAFLAYILMLAVMTFQAAYIIAIIVGLGIGEFLFGRLGSARGHILH</sequence>
<keyword evidence="2" id="KW-1185">Reference proteome</keyword>
<evidence type="ECO:0000313" key="2">
    <source>
        <dbReference type="Proteomes" id="UP001148662"/>
    </source>
</evidence>
<organism evidence="1 2">
    <name type="scientific">Phlebia brevispora</name>
    <dbReference type="NCBI Taxonomy" id="194682"/>
    <lineage>
        <taxon>Eukaryota</taxon>
        <taxon>Fungi</taxon>
        <taxon>Dikarya</taxon>
        <taxon>Basidiomycota</taxon>
        <taxon>Agaricomycotina</taxon>
        <taxon>Agaricomycetes</taxon>
        <taxon>Polyporales</taxon>
        <taxon>Meruliaceae</taxon>
        <taxon>Phlebia</taxon>
    </lineage>
</organism>
<proteinExistence type="predicted"/>
<evidence type="ECO:0000313" key="1">
    <source>
        <dbReference type="EMBL" id="KAJ3552430.1"/>
    </source>
</evidence>
<dbReference type="Proteomes" id="UP001148662">
    <property type="component" value="Unassembled WGS sequence"/>
</dbReference>
<protein>
    <submittedName>
        <fullName evidence="1">Uncharacterized protein</fullName>
    </submittedName>
</protein>